<name>A0A3D8K508_9BURK</name>
<evidence type="ECO:0000256" key="1">
    <source>
        <dbReference type="SAM" id="MobiDB-lite"/>
    </source>
</evidence>
<gene>
    <name evidence="2" type="ORF">DWV00_06140</name>
</gene>
<evidence type="ECO:0000313" key="3">
    <source>
        <dbReference type="Proteomes" id="UP000256838"/>
    </source>
</evidence>
<dbReference type="AlphaFoldDB" id="A0A3D8K508"/>
<feature type="region of interest" description="Disordered" evidence="1">
    <location>
        <begin position="58"/>
        <end position="79"/>
    </location>
</feature>
<dbReference type="Proteomes" id="UP000256838">
    <property type="component" value="Unassembled WGS sequence"/>
</dbReference>
<reference evidence="2 3" key="1">
    <citation type="submission" date="2018-08" db="EMBL/GenBank/DDBJ databases">
        <title>Paraburkholderia sp. DHOM06 isolated from forest soil.</title>
        <authorList>
            <person name="Gao Z.-H."/>
            <person name="Qiu L.-H."/>
        </authorList>
    </citation>
    <scope>NUCLEOTIDE SEQUENCE [LARGE SCALE GENOMIC DNA]</scope>
    <source>
        <strain evidence="2 3">DHOM06</strain>
    </source>
</reference>
<proteinExistence type="predicted"/>
<sequence length="79" mass="8371">MLRWLIAILFLANLIAFGLASGMLGPLPAAGAREAHHLERQVHPEWLKARPISEAQAAEQVIVGQPDPTPTISSAPLGG</sequence>
<dbReference type="EMBL" id="QRGA01000003">
    <property type="protein sequence ID" value="RDU99965.1"/>
    <property type="molecule type" value="Genomic_DNA"/>
</dbReference>
<protein>
    <submittedName>
        <fullName evidence="2">Uncharacterized protein</fullName>
    </submittedName>
</protein>
<dbReference type="RefSeq" id="WP_115532632.1">
    <property type="nucleotide sequence ID" value="NZ_QRGA01000003.1"/>
</dbReference>
<comment type="caution">
    <text evidence="2">The sequence shown here is derived from an EMBL/GenBank/DDBJ whole genome shotgun (WGS) entry which is preliminary data.</text>
</comment>
<feature type="compositionally biased region" description="Polar residues" evidence="1">
    <location>
        <begin position="70"/>
        <end position="79"/>
    </location>
</feature>
<keyword evidence="3" id="KW-1185">Reference proteome</keyword>
<organism evidence="2 3">
    <name type="scientific">Trinickia dinghuensis</name>
    <dbReference type="NCBI Taxonomy" id="2291023"/>
    <lineage>
        <taxon>Bacteria</taxon>
        <taxon>Pseudomonadati</taxon>
        <taxon>Pseudomonadota</taxon>
        <taxon>Betaproteobacteria</taxon>
        <taxon>Burkholderiales</taxon>
        <taxon>Burkholderiaceae</taxon>
        <taxon>Trinickia</taxon>
    </lineage>
</organism>
<evidence type="ECO:0000313" key="2">
    <source>
        <dbReference type="EMBL" id="RDU99965.1"/>
    </source>
</evidence>
<dbReference type="OrthoDB" id="9035305at2"/>
<accession>A0A3D8K508</accession>